<evidence type="ECO:0000313" key="3">
    <source>
        <dbReference type="Proteomes" id="UP000316371"/>
    </source>
</evidence>
<feature type="transmembrane region" description="Helical" evidence="1">
    <location>
        <begin position="38"/>
        <end position="60"/>
    </location>
</feature>
<name>A0A553E916_9FLAO</name>
<proteinExistence type="predicted"/>
<keyword evidence="3" id="KW-1185">Reference proteome</keyword>
<sequence>MFKIFNDLWVKINNSESVWDYLKDLLPNSKQSIVESDAVLIALFLIGVGLLVVVFIVLVCNCD</sequence>
<dbReference type="AlphaFoldDB" id="A0A553E916"/>
<keyword evidence="1" id="KW-1133">Transmembrane helix</keyword>
<evidence type="ECO:0000313" key="2">
    <source>
        <dbReference type="EMBL" id="TRX41537.1"/>
    </source>
</evidence>
<accession>A0A553E916</accession>
<gene>
    <name evidence="2" type="ORF">FNW21_05435</name>
</gene>
<comment type="caution">
    <text evidence="2">The sequence shown here is derived from an EMBL/GenBank/DDBJ whole genome shotgun (WGS) entry which is preliminary data.</text>
</comment>
<keyword evidence="1" id="KW-0812">Transmembrane</keyword>
<keyword evidence="1" id="KW-0472">Membrane</keyword>
<organism evidence="2 3">
    <name type="scientific">Flavobacterium restrictum</name>
    <dbReference type="NCBI Taxonomy" id="2594428"/>
    <lineage>
        <taxon>Bacteria</taxon>
        <taxon>Pseudomonadati</taxon>
        <taxon>Bacteroidota</taxon>
        <taxon>Flavobacteriia</taxon>
        <taxon>Flavobacteriales</taxon>
        <taxon>Flavobacteriaceae</taxon>
        <taxon>Flavobacterium</taxon>
    </lineage>
</organism>
<reference evidence="2 3" key="1">
    <citation type="submission" date="2019-07" db="EMBL/GenBank/DDBJ databases">
        <title>Novel species of Flavobacterium.</title>
        <authorList>
            <person name="Liu Q."/>
            <person name="Xin Y.-H."/>
        </authorList>
    </citation>
    <scope>NUCLEOTIDE SEQUENCE [LARGE SCALE GENOMIC DNA]</scope>
    <source>
        <strain evidence="2 3">LB1R34</strain>
    </source>
</reference>
<protein>
    <submittedName>
        <fullName evidence="2">Uncharacterized protein</fullName>
    </submittedName>
</protein>
<dbReference type="EMBL" id="VJZT01000003">
    <property type="protein sequence ID" value="TRX41537.1"/>
    <property type="molecule type" value="Genomic_DNA"/>
</dbReference>
<dbReference type="Proteomes" id="UP000316371">
    <property type="component" value="Unassembled WGS sequence"/>
</dbReference>
<dbReference type="RefSeq" id="WP_144255723.1">
    <property type="nucleotide sequence ID" value="NZ_VJZT01000003.1"/>
</dbReference>
<evidence type="ECO:0000256" key="1">
    <source>
        <dbReference type="SAM" id="Phobius"/>
    </source>
</evidence>